<dbReference type="InterPro" id="IPR009288">
    <property type="entry name" value="AIG2-like_dom"/>
</dbReference>
<feature type="chain" id="PRO_5013848405" description="Putative gamma-glutamylcyclotransferase" evidence="4">
    <location>
        <begin position="27"/>
        <end position="160"/>
    </location>
</feature>
<evidence type="ECO:0000256" key="2">
    <source>
        <dbReference type="ARBA" id="ARBA00022679"/>
    </source>
</evidence>
<organism evidence="6 7">
    <name type="scientific">Rhizopus microsporus ATCC 52813</name>
    <dbReference type="NCBI Taxonomy" id="1340429"/>
    <lineage>
        <taxon>Eukaryota</taxon>
        <taxon>Fungi</taxon>
        <taxon>Fungi incertae sedis</taxon>
        <taxon>Mucoromycota</taxon>
        <taxon>Mucoromycotina</taxon>
        <taxon>Mucoromycetes</taxon>
        <taxon>Mucorales</taxon>
        <taxon>Mucorineae</taxon>
        <taxon>Rhizopodaceae</taxon>
        <taxon>Rhizopus</taxon>
    </lineage>
</organism>
<dbReference type="GO" id="GO:0016740">
    <property type="term" value="F:transferase activity"/>
    <property type="evidence" value="ECO:0007669"/>
    <property type="project" value="UniProtKB-KW"/>
</dbReference>
<dbReference type="PANTHER" id="PTHR31544:SF2">
    <property type="entry name" value="AIG2-LIKE PROTEIN D"/>
    <property type="match status" value="1"/>
</dbReference>
<dbReference type="PANTHER" id="PTHR31544">
    <property type="entry name" value="AIG2-LIKE PROTEIN D"/>
    <property type="match status" value="1"/>
</dbReference>
<dbReference type="SUPFAM" id="SSF110857">
    <property type="entry name" value="Gamma-glutamyl cyclotransferase-like"/>
    <property type="match status" value="1"/>
</dbReference>
<dbReference type="AlphaFoldDB" id="A0A2G4T7Z2"/>
<proteinExistence type="inferred from homology"/>
<evidence type="ECO:0000313" key="7">
    <source>
        <dbReference type="Proteomes" id="UP000242254"/>
    </source>
</evidence>
<sequence>MSSVFFYGSLMSSVVLIRVLLGSGASEQAKLEKFKSIRLKPASLKGYIRSSLKGEDYPAIVHTGKKQDKVTGILCEGLGEQDVRALDTFEGEDYLRSPVSVTVDEDQATVETNVYLYVGDPALLTYTEWTLTEFVSTGKEGKWLEDRIMFYQVDLVHLNP</sequence>
<feature type="domain" description="Gamma-glutamylcyclotransferase AIG2-like" evidence="5">
    <location>
        <begin position="4"/>
        <end position="129"/>
    </location>
</feature>
<dbReference type="Gene3D" id="3.10.490.10">
    <property type="entry name" value="Gamma-glutamyl cyclotransferase-like"/>
    <property type="match status" value="1"/>
</dbReference>
<dbReference type="InterPro" id="IPR045038">
    <property type="entry name" value="AIG2-like"/>
</dbReference>
<dbReference type="Proteomes" id="UP000242254">
    <property type="component" value="Unassembled WGS sequence"/>
</dbReference>
<dbReference type="Pfam" id="PF06094">
    <property type="entry name" value="GGACT"/>
    <property type="match status" value="1"/>
</dbReference>
<gene>
    <name evidence="6" type="ORF">RHIMIDRAFT_309957</name>
</gene>
<feature type="signal peptide" evidence="4">
    <location>
        <begin position="1"/>
        <end position="26"/>
    </location>
</feature>
<comment type="similarity">
    <text evidence="1">Belongs to the gamma-glutamylcyclotransferase family.</text>
</comment>
<evidence type="ECO:0000256" key="4">
    <source>
        <dbReference type="SAM" id="SignalP"/>
    </source>
</evidence>
<dbReference type="RefSeq" id="XP_023470853.1">
    <property type="nucleotide sequence ID" value="XM_023614612.1"/>
</dbReference>
<keyword evidence="7" id="KW-1185">Reference proteome</keyword>
<dbReference type="EMBL" id="KZ303842">
    <property type="protein sequence ID" value="PHZ17145.1"/>
    <property type="molecule type" value="Genomic_DNA"/>
</dbReference>
<reference evidence="6 7" key="1">
    <citation type="journal article" date="2016" name="Proc. Natl. Acad. Sci. U.S.A.">
        <title>Lipid metabolic changes in an early divergent fungus govern the establishment of a mutualistic symbiosis with endobacteria.</title>
        <authorList>
            <person name="Lastovetsky O.A."/>
            <person name="Gaspar M.L."/>
            <person name="Mondo S.J."/>
            <person name="LaButti K.M."/>
            <person name="Sandor L."/>
            <person name="Grigoriev I.V."/>
            <person name="Henry S.A."/>
            <person name="Pawlowska T.E."/>
        </authorList>
    </citation>
    <scope>NUCLEOTIDE SEQUENCE [LARGE SCALE GENOMIC DNA]</scope>
    <source>
        <strain evidence="6 7">ATCC 52813</strain>
    </source>
</reference>
<dbReference type="InterPro" id="IPR036568">
    <property type="entry name" value="GGCT-like_sf"/>
</dbReference>
<evidence type="ECO:0000259" key="5">
    <source>
        <dbReference type="Pfam" id="PF06094"/>
    </source>
</evidence>
<evidence type="ECO:0000256" key="3">
    <source>
        <dbReference type="ARBA" id="ARBA00030602"/>
    </source>
</evidence>
<keyword evidence="4" id="KW-0732">Signal</keyword>
<dbReference type="InterPro" id="IPR013024">
    <property type="entry name" value="GGCT-like"/>
</dbReference>
<keyword evidence="2" id="KW-0808">Transferase</keyword>
<dbReference type="CDD" id="cd06661">
    <property type="entry name" value="GGCT_like"/>
    <property type="match status" value="1"/>
</dbReference>
<dbReference type="GeneID" id="35445601"/>
<evidence type="ECO:0000313" key="6">
    <source>
        <dbReference type="EMBL" id="PHZ17145.1"/>
    </source>
</evidence>
<accession>A0A2G4T7Z2</accession>
<evidence type="ECO:0000256" key="1">
    <source>
        <dbReference type="ARBA" id="ARBA00008861"/>
    </source>
</evidence>
<name>A0A2G4T7Z2_RHIZD</name>
<protein>
    <recommendedName>
        <fullName evidence="3">Putative gamma-glutamylcyclotransferase</fullName>
    </recommendedName>
</protein>